<dbReference type="GO" id="GO:0004497">
    <property type="term" value="F:monooxygenase activity"/>
    <property type="evidence" value="ECO:0007669"/>
    <property type="project" value="UniProtKB-KW"/>
</dbReference>
<dbReference type="InterPro" id="IPR029058">
    <property type="entry name" value="AB_hydrolase_fold"/>
</dbReference>
<accession>A0A0U1DCC2</accession>
<reference evidence="2" key="1">
    <citation type="submission" date="2015-03" db="EMBL/GenBank/DDBJ databases">
        <authorList>
            <person name="Urmite Genomes"/>
        </authorList>
    </citation>
    <scope>NUCLEOTIDE SEQUENCE [LARGE SCALE GENOMIC DNA]</scope>
    <source>
        <strain evidence="2">CSUR P1344</strain>
    </source>
</reference>
<organism evidence="1 2">
    <name type="scientific">Mycobacterium europaeum</name>
    <dbReference type="NCBI Taxonomy" id="761804"/>
    <lineage>
        <taxon>Bacteria</taxon>
        <taxon>Bacillati</taxon>
        <taxon>Actinomycetota</taxon>
        <taxon>Actinomycetes</taxon>
        <taxon>Mycobacteriales</taxon>
        <taxon>Mycobacteriaceae</taxon>
        <taxon>Mycobacterium</taxon>
        <taxon>Mycobacterium simiae complex</taxon>
    </lineage>
</organism>
<keyword evidence="2" id="KW-1185">Reference proteome</keyword>
<dbReference type="EMBL" id="CTEC01000001">
    <property type="protein sequence ID" value="CQD12589.1"/>
    <property type="molecule type" value="Genomic_DNA"/>
</dbReference>
<evidence type="ECO:0000313" key="2">
    <source>
        <dbReference type="Proteomes" id="UP000199601"/>
    </source>
</evidence>
<dbReference type="AlphaFoldDB" id="A0A0U1DCC2"/>
<protein>
    <submittedName>
        <fullName evidence="1">Cyclohexanone monooxygenase</fullName>
    </submittedName>
</protein>
<name>A0A0U1DCC2_9MYCO</name>
<dbReference type="Proteomes" id="UP000199601">
    <property type="component" value="Unassembled WGS sequence"/>
</dbReference>
<gene>
    <name evidence="1" type="ORF">BN000_02669</name>
</gene>
<keyword evidence="1" id="KW-0503">Monooxygenase</keyword>
<dbReference type="InterPro" id="IPR036188">
    <property type="entry name" value="FAD/NAD-bd_sf"/>
</dbReference>
<dbReference type="Gene3D" id="3.40.50.1820">
    <property type="entry name" value="alpha/beta hydrolase"/>
    <property type="match status" value="1"/>
</dbReference>
<dbReference type="Gene3D" id="3.50.50.60">
    <property type="entry name" value="FAD/NAD(P)-binding domain"/>
    <property type="match status" value="1"/>
</dbReference>
<keyword evidence="1" id="KW-0560">Oxidoreductase</keyword>
<proteinExistence type="predicted"/>
<dbReference type="SUPFAM" id="SSF53474">
    <property type="entry name" value="alpha/beta-Hydrolases"/>
    <property type="match status" value="1"/>
</dbReference>
<sequence length="444" mass="48325">MHGKERNDTATALVAPTVLFHPSCNPWYNGGNAPGHERMYMGYACGMPEYRRHCEGVAAAGCTCFKPAQVDGMSNVTRGLGLAREATRELGMLLPRTVSGLNESTGWAPVSPRGLRQFGEVMLDELVLSGFSLLGGSPAATRSLDGCTAAAEELSALGLDRAHRDPPPLRATSLRRRRIGNLAYERMAFEHDPALPKTLEAEGLGGPARAVVHLCRHRDGPRPWLIWVHGAGQGGTEDLLLSRIGRIHHQLGFNVAMPVQPGHGCRRREWPAYPDIDPLGNVAGMMRAVSEIRAVVRWAKPQATAVAVAGISMGSPVAALVSHLERQIDAVALYTPILGLNAMIARHLGRRGSSRAEFRDLLASPEVAQLTSVIDPLRVDPAPPPDRRLIVGAWHDRMAMREPAEALQERWGGQLYWYDGSHVGHVFSRRVQKVTDRFLRGVAG</sequence>
<evidence type="ECO:0000313" key="1">
    <source>
        <dbReference type="EMBL" id="CQD12589.1"/>
    </source>
</evidence>